<sequence length="122" mass="13875">MGRNKPNKPRRERSMFGSAEMDLAMSKAVNMALESNNITAVTRDEGRLKGLMTVRDFSSFDDFVTALEWVKDIPHTMFVVLPDVIELECRLAELPNIDRGTPMHDVRTGRTARVYRYADPGE</sequence>
<protein>
    <recommendedName>
        <fullName evidence="3">CBS domain-containing protein</fullName>
    </recommendedName>
</protein>
<accession>A0ABQ3NZJ4</accession>
<comment type="caution">
    <text evidence="1">The sequence shown here is derived from an EMBL/GenBank/DDBJ whole genome shotgun (WGS) entry which is preliminary data.</text>
</comment>
<proteinExistence type="predicted"/>
<dbReference type="RefSeq" id="WP_191869457.1">
    <property type="nucleotide sequence ID" value="NZ_BMRU01000022.1"/>
</dbReference>
<reference evidence="2" key="1">
    <citation type="submission" date="2020-09" db="EMBL/GenBank/DDBJ databases">
        <title>Whole genome shotgun sequence of Streptomyces cinnamonensis NBRC 15873.</title>
        <authorList>
            <person name="Komaki H."/>
            <person name="Tamura T."/>
        </authorList>
    </citation>
    <scope>NUCLEOTIDE SEQUENCE [LARGE SCALE GENOMIC DNA]</scope>
    <source>
        <strain evidence="2">NBRC 15873</strain>
    </source>
</reference>
<evidence type="ECO:0008006" key="3">
    <source>
        <dbReference type="Google" id="ProtNLM"/>
    </source>
</evidence>
<dbReference type="Proteomes" id="UP000660554">
    <property type="component" value="Unassembled WGS sequence"/>
</dbReference>
<organism evidence="1 2">
    <name type="scientific">Streptomyces virginiae</name>
    <name type="common">Streptomyces cinnamonensis</name>
    <dbReference type="NCBI Taxonomy" id="1961"/>
    <lineage>
        <taxon>Bacteria</taxon>
        <taxon>Bacillati</taxon>
        <taxon>Actinomycetota</taxon>
        <taxon>Actinomycetes</taxon>
        <taxon>Kitasatosporales</taxon>
        <taxon>Streptomycetaceae</taxon>
        <taxon>Streptomyces</taxon>
    </lineage>
</organism>
<gene>
    <name evidence="1" type="ORF">Scinn_76530</name>
</gene>
<keyword evidence="2" id="KW-1185">Reference proteome</keyword>
<dbReference type="GeneID" id="86954204"/>
<name>A0ABQ3NZJ4_STRVG</name>
<evidence type="ECO:0000313" key="1">
    <source>
        <dbReference type="EMBL" id="GHI18190.1"/>
    </source>
</evidence>
<dbReference type="EMBL" id="BNDV01000018">
    <property type="protein sequence ID" value="GHI18190.1"/>
    <property type="molecule type" value="Genomic_DNA"/>
</dbReference>
<evidence type="ECO:0000313" key="2">
    <source>
        <dbReference type="Proteomes" id="UP000660554"/>
    </source>
</evidence>